<keyword evidence="3 6" id="KW-0812">Transmembrane</keyword>
<evidence type="ECO:0000256" key="6">
    <source>
        <dbReference type="SAM" id="Phobius"/>
    </source>
</evidence>
<accession>A0ABU1TX74</accession>
<dbReference type="InterPro" id="IPR001123">
    <property type="entry name" value="LeuE-type"/>
</dbReference>
<evidence type="ECO:0000313" key="7">
    <source>
        <dbReference type="EMBL" id="MDR7071802.1"/>
    </source>
</evidence>
<reference evidence="7 8" key="1">
    <citation type="submission" date="2023-07" db="EMBL/GenBank/DDBJ databases">
        <title>Sorghum-associated microbial communities from plants grown in Nebraska, USA.</title>
        <authorList>
            <person name="Schachtman D."/>
        </authorList>
    </citation>
    <scope>NUCLEOTIDE SEQUENCE [LARGE SCALE GENOMIC DNA]</scope>
    <source>
        <strain evidence="7 8">BE211</strain>
    </source>
</reference>
<feature type="transmembrane region" description="Helical" evidence="6">
    <location>
        <begin position="147"/>
        <end position="172"/>
    </location>
</feature>
<keyword evidence="8" id="KW-1185">Reference proteome</keyword>
<dbReference type="RefSeq" id="WP_310256599.1">
    <property type="nucleotide sequence ID" value="NZ_JAVDWA010000001.1"/>
</dbReference>
<sequence>MGEIGGWMFQFIVLGISLAAPVGPIKLEMIKRGLRRGFWHSWLVGLGAVTADSFFMFCIFTGLTPFLKIGFVQIGMLSIGMLMLLFLGTTTIKGAAAQKKLLVIDGTTAQAPYWTGFILALMNPFNFVFWFGVYGGALQSLPDHYEIYMNGFLSCFILVGIVLWNLNIAFTVHFFRAIINEKIIRWLMVIAGFGLLGFAANLGIKLVNLLS</sequence>
<name>A0ABU1TX74_9BACL</name>
<organism evidence="7 8">
    <name type="scientific">Fictibacillus barbaricus</name>
    <dbReference type="NCBI Taxonomy" id="182136"/>
    <lineage>
        <taxon>Bacteria</taxon>
        <taxon>Bacillati</taxon>
        <taxon>Bacillota</taxon>
        <taxon>Bacilli</taxon>
        <taxon>Bacillales</taxon>
        <taxon>Fictibacillaceae</taxon>
        <taxon>Fictibacillus</taxon>
    </lineage>
</organism>
<protein>
    <submittedName>
        <fullName evidence="7">Threonine/homoserine/homoserine lactone efflux protein</fullName>
    </submittedName>
</protein>
<dbReference type="EMBL" id="JAVDWA010000001">
    <property type="protein sequence ID" value="MDR7071802.1"/>
    <property type="molecule type" value="Genomic_DNA"/>
</dbReference>
<feature type="transmembrane region" description="Helical" evidence="6">
    <location>
        <begin position="69"/>
        <end position="92"/>
    </location>
</feature>
<feature type="transmembrane region" description="Helical" evidence="6">
    <location>
        <begin position="184"/>
        <end position="204"/>
    </location>
</feature>
<feature type="transmembrane region" description="Helical" evidence="6">
    <location>
        <begin position="6"/>
        <end position="27"/>
    </location>
</feature>
<evidence type="ECO:0000256" key="5">
    <source>
        <dbReference type="ARBA" id="ARBA00023136"/>
    </source>
</evidence>
<keyword evidence="2" id="KW-1003">Cell membrane</keyword>
<gene>
    <name evidence="7" type="ORF">J2X07_000777</name>
</gene>
<evidence type="ECO:0000313" key="8">
    <source>
        <dbReference type="Proteomes" id="UP001258181"/>
    </source>
</evidence>
<comment type="caution">
    <text evidence="7">The sequence shown here is derived from an EMBL/GenBank/DDBJ whole genome shotgun (WGS) entry which is preliminary data.</text>
</comment>
<dbReference type="Pfam" id="PF01810">
    <property type="entry name" value="LysE"/>
    <property type="match status" value="1"/>
</dbReference>
<evidence type="ECO:0000256" key="4">
    <source>
        <dbReference type="ARBA" id="ARBA00022989"/>
    </source>
</evidence>
<proteinExistence type="predicted"/>
<keyword evidence="4 6" id="KW-1133">Transmembrane helix</keyword>
<evidence type="ECO:0000256" key="2">
    <source>
        <dbReference type="ARBA" id="ARBA00022475"/>
    </source>
</evidence>
<feature type="transmembrane region" description="Helical" evidence="6">
    <location>
        <begin position="39"/>
        <end position="63"/>
    </location>
</feature>
<keyword evidence="5 6" id="KW-0472">Membrane</keyword>
<dbReference type="PANTHER" id="PTHR30086:SF6">
    <property type="entry name" value="AMINO ACID EFFLUX PROTEIN YCGF-RELATED"/>
    <property type="match status" value="1"/>
</dbReference>
<evidence type="ECO:0000256" key="1">
    <source>
        <dbReference type="ARBA" id="ARBA00004651"/>
    </source>
</evidence>
<feature type="transmembrane region" description="Helical" evidence="6">
    <location>
        <begin position="113"/>
        <end position="135"/>
    </location>
</feature>
<evidence type="ECO:0000256" key="3">
    <source>
        <dbReference type="ARBA" id="ARBA00022692"/>
    </source>
</evidence>
<dbReference type="Proteomes" id="UP001258181">
    <property type="component" value="Unassembled WGS sequence"/>
</dbReference>
<comment type="subcellular location">
    <subcellularLocation>
        <location evidence="1">Cell membrane</location>
        <topology evidence="1">Multi-pass membrane protein</topology>
    </subcellularLocation>
</comment>
<dbReference type="PANTHER" id="PTHR30086">
    <property type="entry name" value="ARGININE EXPORTER PROTEIN ARGO"/>
    <property type="match status" value="1"/>
</dbReference>